<gene>
    <name evidence="1" type="ORF">MNBD_GAMMA18-2294</name>
</gene>
<dbReference type="EMBL" id="UOFP01000032">
    <property type="protein sequence ID" value="VAW84185.1"/>
    <property type="molecule type" value="Genomic_DNA"/>
</dbReference>
<evidence type="ECO:0000313" key="1">
    <source>
        <dbReference type="EMBL" id="VAW84185.1"/>
    </source>
</evidence>
<sequence length="48" mass="5644">DPLYQQYQQQTLPKQSDILNKQALMTRQYNFSTPTQPQLPTNFAELCL</sequence>
<protein>
    <submittedName>
        <fullName evidence="1">Uncharacterized protein</fullName>
    </submittedName>
</protein>
<organism evidence="1">
    <name type="scientific">hydrothermal vent metagenome</name>
    <dbReference type="NCBI Taxonomy" id="652676"/>
    <lineage>
        <taxon>unclassified sequences</taxon>
        <taxon>metagenomes</taxon>
        <taxon>ecological metagenomes</taxon>
    </lineage>
</organism>
<reference evidence="1" key="1">
    <citation type="submission" date="2018-06" db="EMBL/GenBank/DDBJ databases">
        <authorList>
            <person name="Zhirakovskaya E."/>
        </authorList>
    </citation>
    <scope>NUCLEOTIDE SEQUENCE</scope>
</reference>
<accession>A0A3B0YTE6</accession>
<name>A0A3B0YTE6_9ZZZZ</name>
<proteinExistence type="predicted"/>
<feature type="non-terminal residue" evidence="1">
    <location>
        <position position="1"/>
    </location>
</feature>
<dbReference type="AlphaFoldDB" id="A0A3B0YTE6"/>